<dbReference type="Proteomes" id="UP001218246">
    <property type="component" value="Unassembled WGS sequence"/>
</dbReference>
<dbReference type="InterPro" id="IPR014284">
    <property type="entry name" value="RNA_pol_sigma-70_dom"/>
</dbReference>
<feature type="domain" description="RNA polymerase sigma-70 region 4" evidence="1">
    <location>
        <begin position="155"/>
        <end position="201"/>
    </location>
</feature>
<dbReference type="InterPro" id="IPR007630">
    <property type="entry name" value="RNA_pol_sigma70_r4"/>
</dbReference>
<dbReference type="Gene3D" id="1.20.140.160">
    <property type="match status" value="1"/>
</dbReference>
<sequence>MKQSVSKETEKELYTSRLQKVQQKQRKLFKHAVMREFLKIGRNATLLERFMQDPNQKHMEQLEASFRDFYYEVRITNYLNGMSRRMAIDYDKKLKKHKERFQLIIDQPTDAALSLADVLAADIETPLDTVMAKEQQYFFENVQNPKLQRAFTSIKLQEKQKQLLELRFNQQLTNKEIARRFGQTEQNISYWLKKTLTQIKKAYQNLDHS</sequence>
<evidence type="ECO:0000259" key="1">
    <source>
        <dbReference type="Pfam" id="PF04545"/>
    </source>
</evidence>
<dbReference type="NCBIfam" id="TIGR02937">
    <property type="entry name" value="sigma70-ECF"/>
    <property type="match status" value="1"/>
</dbReference>
<evidence type="ECO:0000313" key="3">
    <source>
        <dbReference type="Proteomes" id="UP001218246"/>
    </source>
</evidence>
<dbReference type="EMBL" id="JARULN010000013">
    <property type="protein sequence ID" value="MDG5754827.1"/>
    <property type="molecule type" value="Genomic_DNA"/>
</dbReference>
<evidence type="ECO:0000313" key="2">
    <source>
        <dbReference type="EMBL" id="MDG5754827.1"/>
    </source>
</evidence>
<dbReference type="Pfam" id="PF04545">
    <property type="entry name" value="Sigma70_r4"/>
    <property type="match status" value="1"/>
</dbReference>
<accession>A0ABT6H859</accession>
<gene>
    <name evidence="2" type="ORF">P6P90_12730</name>
</gene>
<keyword evidence="3" id="KW-1185">Reference proteome</keyword>
<dbReference type="InterPro" id="IPR013324">
    <property type="entry name" value="RNA_pol_sigma_r3/r4-like"/>
</dbReference>
<protein>
    <submittedName>
        <fullName evidence="2">Sigma-70 family RNA polymerase sigma factor</fullName>
    </submittedName>
</protein>
<dbReference type="RefSeq" id="WP_124565188.1">
    <property type="nucleotide sequence ID" value="NZ_JARRRY010000013.1"/>
</dbReference>
<name>A0ABT6H859_9BACI</name>
<proteinExistence type="predicted"/>
<organism evidence="2 3">
    <name type="scientific">Ectobacillus antri</name>
    <dbReference type="NCBI Taxonomy" id="2486280"/>
    <lineage>
        <taxon>Bacteria</taxon>
        <taxon>Bacillati</taxon>
        <taxon>Bacillota</taxon>
        <taxon>Bacilli</taxon>
        <taxon>Bacillales</taxon>
        <taxon>Bacillaceae</taxon>
        <taxon>Ectobacillus</taxon>
    </lineage>
</organism>
<dbReference type="SUPFAM" id="SSF88659">
    <property type="entry name" value="Sigma3 and sigma4 domains of RNA polymerase sigma factors"/>
    <property type="match status" value="1"/>
</dbReference>
<comment type="caution">
    <text evidence="2">The sequence shown here is derived from an EMBL/GenBank/DDBJ whole genome shotgun (WGS) entry which is preliminary data.</text>
</comment>
<reference evidence="2 3" key="1">
    <citation type="submission" date="2023-04" db="EMBL/GenBank/DDBJ databases">
        <title>Ectobacillus antri isolated from activated sludge.</title>
        <authorList>
            <person name="Yan P."/>
            <person name="Liu X."/>
        </authorList>
    </citation>
    <scope>NUCLEOTIDE SEQUENCE [LARGE SCALE GENOMIC DNA]</scope>
    <source>
        <strain evidence="2 3">C18H</strain>
    </source>
</reference>